<evidence type="ECO:0008006" key="3">
    <source>
        <dbReference type="Google" id="ProtNLM"/>
    </source>
</evidence>
<gene>
    <name evidence="1" type="ORF">AsFPU1_1494</name>
</gene>
<proteinExistence type="predicted"/>
<dbReference type="EMBL" id="BDQK01000006">
    <property type="protein sequence ID" value="GBF80093.1"/>
    <property type="molecule type" value="Genomic_DNA"/>
</dbReference>
<accession>A0A401IFM8</accession>
<evidence type="ECO:0000313" key="1">
    <source>
        <dbReference type="EMBL" id="GBF80093.1"/>
    </source>
</evidence>
<dbReference type="RefSeq" id="WP_124978269.1">
    <property type="nucleotide sequence ID" value="NZ_BDQK01000006.1"/>
</dbReference>
<reference evidence="2" key="1">
    <citation type="submission" date="2017-05" db="EMBL/GenBank/DDBJ databases">
        <title>Physiological properties and genetic analysis related to exopolysaccharide production of fresh-water unicellular cyanobacterium Aphanothece sacrum, Suizenji Nori, that has been cultured as a food source in Japan.</title>
        <authorList>
            <person name="Kanesaki Y."/>
            <person name="Yoshikawa S."/>
            <person name="Ohki K."/>
        </authorList>
    </citation>
    <scope>NUCLEOTIDE SEQUENCE [LARGE SCALE GENOMIC DNA]</scope>
    <source>
        <strain evidence="2">FPU1</strain>
    </source>
</reference>
<sequence length="135" mass="15272">MTTLTIDEALKILKEYSCIDIKIIESETDKEQLRQAIKLLVSLSASENFGVCANNYQQGFEALESYLKALGYIPQINPNLSDINDSPIYIKFSTHKMSYYTDSYSGSYRGVLISCQSEDDKLTGTYGHFPLDLFQ</sequence>
<dbReference type="OrthoDB" id="424950at2"/>
<dbReference type="Proteomes" id="UP000287247">
    <property type="component" value="Unassembled WGS sequence"/>
</dbReference>
<organism evidence="1 2">
    <name type="scientific">Aphanothece sacrum FPU1</name>
    <dbReference type="NCBI Taxonomy" id="1920663"/>
    <lineage>
        <taxon>Bacteria</taxon>
        <taxon>Bacillati</taxon>
        <taxon>Cyanobacteriota</taxon>
        <taxon>Cyanophyceae</taxon>
        <taxon>Oscillatoriophycideae</taxon>
        <taxon>Chroococcales</taxon>
        <taxon>Aphanothecaceae</taxon>
        <taxon>Aphanothece</taxon>
    </lineage>
</organism>
<comment type="caution">
    <text evidence="1">The sequence shown here is derived from an EMBL/GenBank/DDBJ whole genome shotgun (WGS) entry which is preliminary data.</text>
</comment>
<name>A0A401IFM8_APHSA</name>
<keyword evidence="2" id="KW-1185">Reference proteome</keyword>
<dbReference type="SUPFAM" id="SSF160532">
    <property type="entry name" value="Ava3019-like"/>
    <property type="match status" value="1"/>
</dbReference>
<evidence type="ECO:0000313" key="2">
    <source>
        <dbReference type="Proteomes" id="UP000287247"/>
    </source>
</evidence>
<dbReference type="Gene3D" id="3.30.360.10">
    <property type="entry name" value="Dihydrodipicolinate Reductase, domain 2"/>
    <property type="match status" value="1"/>
</dbReference>
<dbReference type="Pfam" id="PF08854">
    <property type="entry name" value="DUF1824"/>
    <property type="match status" value="1"/>
</dbReference>
<dbReference type="InterPro" id="IPR014953">
    <property type="entry name" value="DUF1824"/>
</dbReference>
<protein>
    <recommendedName>
        <fullName evidence="3">DUF1824 domain-containing protein</fullName>
    </recommendedName>
</protein>
<dbReference type="AlphaFoldDB" id="A0A401IFM8"/>